<organism evidence="1 2">
    <name type="scientific">Endozoicomonas lisbonensis</name>
    <dbReference type="NCBI Taxonomy" id="3120522"/>
    <lineage>
        <taxon>Bacteria</taxon>
        <taxon>Pseudomonadati</taxon>
        <taxon>Pseudomonadota</taxon>
        <taxon>Gammaproteobacteria</taxon>
        <taxon>Oceanospirillales</taxon>
        <taxon>Endozoicomonadaceae</taxon>
        <taxon>Endozoicomonas</taxon>
    </lineage>
</organism>
<proteinExistence type="predicted"/>
<evidence type="ECO:0000313" key="1">
    <source>
        <dbReference type="EMBL" id="MET4759283.1"/>
    </source>
</evidence>
<protein>
    <recommendedName>
        <fullName evidence="3">Esterase</fullName>
    </recommendedName>
</protein>
<reference evidence="1 2" key="1">
    <citation type="submission" date="2024-06" db="EMBL/GenBank/DDBJ databases">
        <title>Genomic Encyclopedia of Type Strains, Phase V (KMG-V): Genome sequencing to study the core and pangenomes of soil and plant-associated prokaryotes.</title>
        <authorList>
            <person name="Whitman W."/>
        </authorList>
    </citation>
    <scope>NUCLEOTIDE SEQUENCE [LARGE SCALE GENOMIC DNA]</scope>
    <source>
        <strain evidence="1 2">NE40</strain>
    </source>
</reference>
<accession>A0ABV2SQY1</accession>
<comment type="caution">
    <text evidence="1">The sequence shown here is derived from an EMBL/GenBank/DDBJ whole genome shotgun (WGS) entry which is preliminary data.</text>
</comment>
<dbReference type="EMBL" id="JBEWTB010000002">
    <property type="protein sequence ID" value="MET4759283.1"/>
    <property type="molecule type" value="Genomic_DNA"/>
</dbReference>
<sequence>MFKNHGHNDLDESPRFYPVIRAFIRKASPANDTGK</sequence>
<keyword evidence="2" id="KW-1185">Reference proteome</keyword>
<evidence type="ECO:0008006" key="3">
    <source>
        <dbReference type="Google" id="ProtNLM"/>
    </source>
</evidence>
<evidence type="ECO:0000313" key="2">
    <source>
        <dbReference type="Proteomes" id="UP001549366"/>
    </source>
</evidence>
<dbReference type="Proteomes" id="UP001549366">
    <property type="component" value="Unassembled WGS sequence"/>
</dbReference>
<name>A0ABV2SQY1_9GAMM</name>
<gene>
    <name evidence="1" type="ORF">V5J35_004475</name>
</gene>